<feature type="domain" description="DCUN1" evidence="3">
    <location>
        <begin position="128"/>
        <end position="343"/>
    </location>
</feature>
<proteinExistence type="predicted"/>
<feature type="compositionally biased region" description="Basic and acidic residues" evidence="2">
    <location>
        <begin position="94"/>
        <end position="103"/>
    </location>
</feature>
<feature type="region of interest" description="Disordered" evidence="2">
    <location>
        <begin position="1"/>
        <end position="129"/>
    </location>
</feature>
<dbReference type="PROSITE" id="PS51229">
    <property type="entry name" value="DCUN1"/>
    <property type="match status" value="1"/>
</dbReference>
<dbReference type="Gene3D" id="1.10.238.200">
    <property type="entry name" value="Cullin, PONY binding domain"/>
    <property type="match status" value="1"/>
</dbReference>
<name>A0ABR3AC18_9AGAR</name>
<accession>A0ABR3AC18</accession>
<gene>
    <name evidence="4" type="ORF">AAF712_002387</name>
</gene>
<sequence length="349" mass="38900">MAPKRKRDDEPAEAATTSTTRATRRSNRNATKTNEDTAIEASNSSSASAKTRTKKVNTSRKTPPNNEDEETVPAKKKTKTTAKGKAAGKGIAKKNSESEDKQSESTTTRKPNGNKATTSPSVTKPDPYTPERALTLFSKYADETEPEVIGPEGLEKLCNDGDISMEGVLPLLLAWQMDGKEMGRFSKAEWVKGTSDLKISSPQVLRQALTDLEDLLIVDKPPLKPSKNEPYNRTLYWTYAKDKKAAFHQFYTFCFTLAKSEQSRNVDMEIVAALWSVLLPPKFPIMTEVISFINEKGNYKSANKDLWIMMLEFCESVKPTLEDYDENGGAWPTLLDDFVEAKKNQNPVP</sequence>
<evidence type="ECO:0000313" key="5">
    <source>
        <dbReference type="Proteomes" id="UP001437256"/>
    </source>
</evidence>
<dbReference type="Proteomes" id="UP001437256">
    <property type="component" value="Unassembled WGS sequence"/>
</dbReference>
<evidence type="ECO:0000256" key="1">
    <source>
        <dbReference type="RuleBase" id="RU410713"/>
    </source>
</evidence>
<dbReference type="Pfam" id="PF03556">
    <property type="entry name" value="Cullin_binding"/>
    <property type="match status" value="1"/>
</dbReference>
<organism evidence="4 5">
    <name type="scientific">Marasmius tenuissimus</name>
    <dbReference type="NCBI Taxonomy" id="585030"/>
    <lineage>
        <taxon>Eukaryota</taxon>
        <taxon>Fungi</taxon>
        <taxon>Dikarya</taxon>
        <taxon>Basidiomycota</taxon>
        <taxon>Agaricomycotina</taxon>
        <taxon>Agaricomycetes</taxon>
        <taxon>Agaricomycetidae</taxon>
        <taxon>Agaricales</taxon>
        <taxon>Marasmiineae</taxon>
        <taxon>Marasmiaceae</taxon>
        <taxon>Marasmius</taxon>
    </lineage>
</organism>
<protein>
    <recommendedName>
        <fullName evidence="1">Defective in cullin neddylation protein</fullName>
    </recommendedName>
</protein>
<evidence type="ECO:0000259" key="3">
    <source>
        <dbReference type="PROSITE" id="PS51229"/>
    </source>
</evidence>
<evidence type="ECO:0000256" key="2">
    <source>
        <dbReference type="SAM" id="MobiDB-lite"/>
    </source>
</evidence>
<dbReference type="InterPro" id="IPR042460">
    <property type="entry name" value="DCN1-like_PONY"/>
</dbReference>
<dbReference type="EMBL" id="JBBXMP010000006">
    <property type="protein sequence ID" value="KAL0070548.1"/>
    <property type="molecule type" value="Genomic_DNA"/>
</dbReference>
<dbReference type="InterPro" id="IPR005176">
    <property type="entry name" value="PONY_dom"/>
</dbReference>
<evidence type="ECO:0000313" key="4">
    <source>
        <dbReference type="EMBL" id="KAL0070548.1"/>
    </source>
</evidence>
<comment type="caution">
    <text evidence="4">The sequence shown here is derived from an EMBL/GenBank/DDBJ whole genome shotgun (WGS) entry which is preliminary data.</text>
</comment>
<comment type="function">
    <text evidence="1">Neddylation of cullins play an essential role in the regulation of SCF-type complexes activity.</text>
</comment>
<dbReference type="Gene3D" id="1.10.238.10">
    <property type="entry name" value="EF-hand"/>
    <property type="match status" value="1"/>
</dbReference>
<feature type="compositionally biased region" description="Polar residues" evidence="2">
    <location>
        <begin position="104"/>
        <end position="122"/>
    </location>
</feature>
<keyword evidence="5" id="KW-1185">Reference proteome</keyword>
<dbReference type="InterPro" id="IPR014764">
    <property type="entry name" value="DCN-prot"/>
</dbReference>
<dbReference type="PANTHER" id="PTHR12281">
    <property type="entry name" value="RP42 RELATED"/>
    <property type="match status" value="1"/>
</dbReference>
<reference evidence="4 5" key="1">
    <citation type="submission" date="2024-05" db="EMBL/GenBank/DDBJ databases">
        <title>A draft genome resource for the thread blight pathogen Marasmius tenuissimus strain MS-2.</title>
        <authorList>
            <person name="Yulfo-Soto G.E."/>
            <person name="Baruah I.K."/>
            <person name="Amoako-Attah I."/>
            <person name="Bukari Y."/>
            <person name="Meinhardt L.W."/>
            <person name="Bailey B.A."/>
            <person name="Cohen S.P."/>
        </authorList>
    </citation>
    <scope>NUCLEOTIDE SEQUENCE [LARGE SCALE GENOMIC DNA]</scope>
    <source>
        <strain evidence="4 5">MS-2</strain>
    </source>
</reference>